<reference evidence="3 4" key="1">
    <citation type="journal article" date="2002" name="Science">
        <title>The genome sequence of the malaria mosquito Anopheles gambiae.</title>
        <authorList>
            <person name="Holt R.A."/>
            <person name="Subramanian G.M."/>
            <person name="Halpern A."/>
            <person name="Sutton G.G."/>
            <person name="Charlab R."/>
            <person name="Nusskern D.R."/>
            <person name="Wincker P."/>
            <person name="Clark A.G."/>
            <person name="Ribeiro J.M."/>
            <person name="Wides R."/>
            <person name="Salzberg S.L."/>
            <person name="Loftus B."/>
            <person name="Yandell M."/>
            <person name="Majoros W.H."/>
            <person name="Rusch D.B."/>
            <person name="Lai Z."/>
            <person name="Kraft C.L."/>
            <person name="Abril J.F."/>
            <person name="Anthouard V."/>
            <person name="Arensburger P."/>
            <person name="Atkinson P.W."/>
            <person name="Baden H."/>
            <person name="de Berardinis V."/>
            <person name="Baldwin D."/>
            <person name="Benes V."/>
            <person name="Biedler J."/>
            <person name="Blass C."/>
            <person name="Bolanos R."/>
            <person name="Boscus D."/>
            <person name="Barnstead M."/>
            <person name="Cai S."/>
            <person name="Center A."/>
            <person name="Chaturverdi K."/>
            <person name="Christophides G.K."/>
            <person name="Chrystal M.A."/>
            <person name="Clamp M."/>
            <person name="Cravchik A."/>
            <person name="Curwen V."/>
            <person name="Dana A."/>
            <person name="Delcher A."/>
            <person name="Dew I."/>
            <person name="Evans C.A."/>
            <person name="Flanigan M."/>
            <person name="Grundschober-Freimoser A."/>
            <person name="Friedli L."/>
            <person name="Gu Z."/>
            <person name="Guan P."/>
            <person name="Guigo R."/>
            <person name="Hillenmeyer M.E."/>
            <person name="Hladun S.L."/>
            <person name="Hogan J.R."/>
            <person name="Hong Y.S."/>
            <person name="Hoover J."/>
            <person name="Jaillon O."/>
            <person name="Ke Z."/>
            <person name="Kodira C."/>
            <person name="Kokoza E."/>
            <person name="Koutsos A."/>
            <person name="Letunic I."/>
            <person name="Levitsky A."/>
            <person name="Liang Y."/>
            <person name="Lin J.J."/>
            <person name="Lobo N.F."/>
            <person name="Lopez J.R."/>
            <person name="Malek J.A."/>
            <person name="McIntosh T.C."/>
            <person name="Meister S."/>
            <person name="Miller J."/>
            <person name="Mobarry C."/>
            <person name="Mongin E."/>
            <person name="Murphy S.D."/>
            <person name="O'Brochta D.A."/>
            <person name="Pfannkoch C."/>
            <person name="Qi R."/>
            <person name="Regier M.A."/>
            <person name="Remington K."/>
            <person name="Shao H."/>
            <person name="Sharakhova M.V."/>
            <person name="Sitter C.D."/>
            <person name="Shetty J."/>
            <person name="Smith T.J."/>
            <person name="Strong R."/>
            <person name="Sun J."/>
            <person name="Thomasova D."/>
            <person name="Ton L.Q."/>
            <person name="Topalis P."/>
            <person name="Tu Z."/>
            <person name="Unger M.F."/>
            <person name="Walenz B."/>
            <person name="Wang A."/>
            <person name="Wang J."/>
            <person name="Wang M."/>
            <person name="Wang X."/>
            <person name="Woodford K.J."/>
            <person name="Wortman J.R."/>
            <person name="Wu M."/>
            <person name="Yao A."/>
            <person name="Zdobnov E.M."/>
            <person name="Zhang H."/>
            <person name="Zhao Q."/>
            <person name="Zhao S."/>
            <person name="Zhu S.C."/>
            <person name="Zhimulev I."/>
            <person name="Coluzzi M."/>
            <person name="della Torre A."/>
            <person name="Roth C.W."/>
            <person name="Louis C."/>
            <person name="Kalush F."/>
            <person name="Mural R.J."/>
            <person name="Myers E.W."/>
            <person name="Adams M.D."/>
            <person name="Smith H.O."/>
            <person name="Broder S."/>
            <person name="Gardner M.J."/>
            <person name="Fraser C.M."/>
            <person name="Birney E."/>
            <person name="Bork P."/>
            <person name="Brey P.T."/>
            <person name="Venter J.C."/>
            <person name="Weissenbach J."/>
            <person name="Kafatos F.C."/>
            <person name="Collins F.H."/>
            <person name="Hoffman S.L."/>
        </authorList>
    </citation>
    <scope>NUCLEOTIDE SEQUENCE [LARGE SCALE GENOMIC DNA]</scope>
    <source>
        <strain evidence="3 4">PEST</strain>
    </source>
</reference>
<dbReference type="EMBL" id="AAAB01008942">
    <property type="status" value="NOT_ANNOTATED_CDS"/>
    <property type="molecule type" value="Genomic_DNA"/>
</dbReference>
<evidence type="ECO:0000313" key="4">
    <source>
        <dbReference type="Proteomes" id="UP000007062"/>
    </source>
</evidence>
<dbReference type="InterPro" id="IPR041588">
    <property type="entry name" value="Integrase_H2C2"/>
</dbReference>
<dbReference type="Gene3D" id="1.10.340.70">
    <property type="match status" value="1"/>
</dbReference>
<reference evidence="3 4" key="2">
    <citation type="journal article" date="2004" name="Trends Parasitol.">
        <title>The Anopheles gambiae genome: an update.</title>
        <authorList>
            <person name="Mongin E."/>
            <person name="Louis C."/>
            <person name="Holt R.A."/>
            <person name="Birney E."/>
            <person name="Collins F.H."/>
        </authorList>
    </citation>
    <scope>NUCLEOTIDE SEQUENCE [LARGE SCALE GENOMIC DNA]</scope>
    <source>
        <strain evidence="3 4">PEST</strain>
    </source>
</reference>
<dbReference type="PANTHER" id="PTHR37984">
    <property type="entry name" value="PROTEIN CBG26694"/>
    <property type="match status" value="1"/>
</dbReference>
<dbReference type="InterPro" id="IPR050951">
    <property type="entry name" value="Retrovirus_Pol_polyprotein"/>
</dbReference>
<dbReference type="PANTHER" id="PTHR37984:SF5">
    <property type="entry name" value="PROTEIN NYNRIN-LIKE"/>
    <property type="match status" value="1"/>
</dbReference>
<sequence>MDIEYVATGSFGNADVLSRLIHHHAKSEAEYVIASLLLENDLRSVAINALSSFPLCFRDVETATQTDPLLRKVHKYVQDGWPHDVSFGADLARYHNRKESLSTVEGCILFGERVVIPEKLRSRCLLLLHKGHPGMQRMKAIARSYLYWPTIDDDILSYVASCGSCLAAAKAPPRATPATWPTPSGAWRRVHVDYAGPLEGYYFLGVLRQRSTEGYSALHFATTVVMAVGRKGINSPEIRALAFFVRHNTRRKE</sequence>
<dbReference type="VEuPathDB" id="VectorBase:AGAMI1_004984"/>
<proteinExistence type="predicted"/>
<dbReference type="EnsemblMetazoa" id="AGAP029842-RA">
    <property type="protein sequence ID" value="AGAP029842-PA"/>
    <property type="gene ID" value="AGAP029842"/>
</dbReference>
<name>A0A903XY88_ANOGA</name>
<accession>A0A903XY88</accession>
<dbReference type="GO" id="GO:0003964">
    <property type="term" value="F:RNA-directed DNA polymerase activity"/>
    <property type="evidence" value="ECO:0007669"/>
    <property type="project" value="UniProtKB-EC"/>
</dbReference>
<organism evidence="3 4">
    <name type="scientific">Anopheles gambiae</name>
    <name type="common">African malaria mosquito</name>
    <dbReference type="NCBI Taxonomy" id="7165"/>
    <lineage>
        <taxon>Eukaryota</taxon>
        <taxon>Metazoa</taxon>
        <taxon>Ecdysozoa</taxon>
        <taxon>Arthropoda</taxon>
        <taxon>Hexapoda</taxon>
        <taxon>Insecta</taxon>
        <taxon>Pterygota</taxon>
        <taxon>Neoptera</taxon>
        <taxon>Endopterygota</taxon>
        <taxon>Diptera</taxon>
        <taxon>Nematocera</taxon>
        <taxon>Culicoidea</taxon>
        <taxon>Culicidae</taxon>
        <taxon>Anophelinae</taxon>
        <taxon>Anopheles</taxon>
    </lineage>
</organism>
<dbReference type="AlphaFoldDB" id="A0A903XY88"/>
<evidence type="ECO:0000256" key="1">
    <source>
        <dbReference type="ARBA" id="ARBA00012493"/>
    </source>
</evidence>
<reference evidence="3" key="3">
    <citation type="submission" date="2022-10" db="UniProtKB">
        <authorList>
            <consortium name="EnsemblMetazoa"/>
        </authorList>
    </citation>
    <scope>IDENTIFICATION</scope>
    <source>
        <strain evidence="3">PEST</strain>
    </source>
</reference>
<dbReference type="FunFam" id="1.10.340.70:FF:000003">
    <property type="entry name" value="Protein CBG25708"/>
    <property type="match status" value="1"/>
</dbReference>
<dbReference type="Pfam" id="PF17921">
    <property type="entry name" value="Integrase_H2C2"/>
    <property type="match status" value="1"/>
</dbReference>
<protein>
    <recommendedName>
        <fullName evidence="1">RNA-directed DNA polymerase</fullName>
        <ecNumber evidence="1">2.7.7.49</ecNumber>
    </recommendedName>
</protein>
<evidence type="ECO:0000313" key="3">
    <source>
        <dbReference type="EnsemblMetazoa" id="AGAP029842-PA"/>
    </source>
</evidence>
<dbReference type="EC" id="2.7.7.49" evidence="1"/>
<dbReference type="Proteomes" id="UP000007062">
    <property type="component" value="Chromosome 2L"/>
</dbReference>
<feature type="domain" description="Integrase zinc-binding" evidence="2">
    <location>
        <begin position="116"/>
        <end position="168"/>
    </location>
</feature>
<evidence type="ECO:0000259" key="2">
    <source>
        <dbReference type="Pfam" id="PF17921"/>
    </source>
</evidence>
<keyword evidence="4" id="KW-1185">Reference proteome</keyword>